<evidence type="ECO:0000313" key="2">
    <source>
        <dbReference type="EMBL" id="GHJ84543.1"/>
    </source>
</evidence>
<evidence type="ECO:0000256" key="1">
    <source>
        <dbReference type="SAM" id="MobiDB-lite"/>
    </source>
</evidence>
<proteinExistence type="predicted"/>
<sequence>MVNTYTQPAIEQQPAPRMSMTQTQQPIAMTGMNHATQPTTEQAVDQQAEVEGMRLRGGGEACPGRFCFIIPCPIPCNFCVFPLPC</sequence>
<dbReference type="Proteomes" id="UP000620104">
    <property type="component" value="Unassembled WGS sequence"/>
</dbReference>
<comment type="caution">
    <text evidence="2">The sequence shown here is derived from an EMBL/GenBank/DDBJ whole genome shotgun (WGS) entry which is preliminary data.</text>
</comment>
<dbReference type="OrthoDB" id="3502863at2759"/>
<keyword evidence="3" id="KW-1185">Reference proteome</keyword>
<gene>
    <name evidence="2" type="ORF">NliqN6_0945</name>
</gene>
<name>A0A8H3TPH0_9TREE</name>
<evidence type="ECO:0000313" key="3">
    <source>
        <dbReference type="Proteomes" id="UP000620104"/>
    </source>
</evidence>
<protein>
    <submittedName>
        <fullName evidence="2">Uncharacterized protein</fullName>
    </submittedName>
</protein>
<reference evidence="2" key="1">
    <citation type="submission" date="2020-07" db="EMBL/GenBank/DDBJ databases">
        <title>Draft Genome Sequence of a Deep-Sea Yeast, Naganishia (Cryptococcus) liquefaciens strain N6.</title>
        <authorList>
            <person name="Han Y.W."/>
            <person name="Kajitani R."/>
            <person name="Morimoto H."/>
            <person name="Parhat M."/>
            <person name="Tsubouchi H."/>
            <person name="Bakenova O."/>
            <person name="Ogata M."/>
            <person name="Argunhan B."/>
            <person name="Aoki R."/>
            <person name="Kajiwara S."/>
            <person name="Itoh T."/>
            <person name="Iwasaki H."/>
        </authorList>
    </citation>
    <scope>NUCLEOTIDE SEQUENCE</scope>
    <source>
        <strain evidence="2">N6</strain>
    </source>
</reference>
<dbReference type="EMBL" id="BLZA01000009">
    <property type="protein sequence ID" value="GHJ84543.1"/>
    <property type="molecule type" value="Genomic_DNA"/>
</dbReference>
<feature type="compositionally biased region" description="Polar residues" evidence="1">
    <location>
        <begin position="1"/>
        <end position="10"/>
    </location>
</feature>
<dbReference type="AlphaFoldDB" id="A0A8H3TPH0"/>
<feature type="region of interest" description="Disordered" evidence="1">
    <location>
        <begin position="1"/>
        <end position="24"/>
    </location>
</feature>
<organism evidence="2 3">
    <name type="scientific">Naganishia liquefaciens</name>
    <dbReference type="NCBI Taxonomy" id="104408"/>
    <lineage>
        <taxon>Eukaryota</taxon>
        <taxon>Fungi</taxon>
        <taxon>Dikarya</taxon>
        <taxon>Basidiomycota</taxon>
        <taxon>Agaricomycotina</taxon>
        <taxon>Tremellomycetes</taxon>
        <taxon>Filobasidiales</taxon>
        <taxon>Filobasidiaceae</taxon>
        <taxon>Naganishia</taxon>
    </lineage>
</organism>
<accession>A0A8H3TPH0</accession>